<dbReference type="EMBL" id="DYYQ01000047">
    <property type="protein sequence ID" value="HJE49979.1"/>
    <property type="molecule type" value="Genomic_DNA"/>
</dbReference>
<dbReference type="SUPFAM" id="SSF52799">
    <property type="entry name" value="(Phosphotyrosine protein) phosphatases II"/>
    <property type="match status" value="1"/>
</dbReference>
<dbReference type="Proteomes" id="UP000216448">
    <property type="component" value="Unassembled WGS sequence"/>
</dbReference>
<dbReference type="GO" id="GO:0004721">
    <property type="term" value="F:phosphoprotein phosphatase activity"/>
    <property type="evidence" value="ECO:0007669"/>
    <property type="project" value="InterPro"/>
</dbReference>
<dbReference type="EMBL" id="NIBB01000013">
    <property type="protein sequence ID" value="PAB53043.1"/>
    <property type="molecule type" value="Genomic_DNA"/>
</dbReference>
<dbReference type="Proteomes" id="UP000732527">
    <property type="component" value="Unassembled WGS sequence"/>
</dbReference>
<comment type="caution">
    <text evidence="3">The sequence shown here is derived from an EMBL/GenBank/DDBJ whole genome shotgun (WGS) entry which is preliminary data.</text>
</comment>
<evidence type="ECO:0000313" key="2">
    <source>
        <dbReference type="EMBL" id="PAB53043.1"/>
    </source>
</evidence>
<evidence type="ECO:0000313" key="4">
    <source>
        <dbReference type="Proteomes" id="UP000216008"/>
    </source>
</evidence>
<dbReference type="Proteomes" id="UP000216008">
    <property type="component" value="Unassembled WGS sequence"/>
</dbReference>
<dbReference type="EMBL" id="NIBD01000030">
    <property type="protein sequence ID" value="PAB55014.1"/>
    <property type="molecule type" value="Genomic_DNA"/>
</dbReference>
<reference evidence="4 5" key="1">
    <citation type="submission" date="2017-05" db="EMBL/GenBank/DDBJ databases">
        <title>Lactobacillus johnsonii from commercial turkeys.</title>
        <authorList>
            <person name="Johnson T.J."/>
            <person name="Youmans B."/>
        </authorList>
    </citation>
    <scope>NUCLEOTIDE SEQUENCE [LARGE SCALE GENOMIC DNA]</scope>
    <source>
        <strain evidence="3 4">UMNLJ114</strain>
        <strain evidence="2 5">UMNLJ54</strain>
    </source>
</reference>
<dbReference type="PROSITE" id="PS00383">
    <property type="entry name" value="TYR_PHOSPHATASE_1"/>
    <property type="match status" value="1"/>
</dbReference>
<dbReference type="InterPro" id="IPR029021">
    <property type="entry name" value="Prot-tyrosine_phosphatase-like"/>
</dbReference>
<proteinExistence type="predicted"/>
<reference evidence="1" key="2">
    <citation type="journal article" date="2021" name="PeerJ">
        <title>Extensive microbial diversity within the chicken gut microbiome revealed by metagenomics and culture.</title>
        <authorList>
            <person name="Gilroy R."/>
            <person name="Ravi A."/>
            <person name="Getino M."/>
            <person name="Pursley I."/>
            <person name="Horton D.L."/>
            <person name="Alikhan N.F."/>
            <person name="Baker D."/>
            <person name="Gharbi K."/>
            <person name="Hall N."/>
            <person name="Watson M."/>
            <person name="Adriaenssens E.M."/>
            <person name="Foster-Nyarko E."/>
            <person name="Jarju S."/>
            <person name="Secka A."/>
            <person name="Antonio M."/>
            <person name="Oren A."/>
            <person name="Chaudhuri R.R."/>
            <person name="La Ragione R."/>
            <person name="Hildebrand F."/>
            <person name="Pallen M.J."/>
        </authorList>
    </citation>
    <scope>NUCLEOTIDE SEQUENCE</scope>
    <source>
        <strain evidence="1">CHK192-2623</strain>
    </source>
</reference>
<dbReference type="RefSeq" id="WP_012845508.1">
    <property type="nucleotide sequence ID" value="NZ_CP021703.1"/>
</dbReference>
<evidence type="ECO:0000313" key="5">
    <source>
        <dbReference type="Proteomes" id="UP000216448"/>
    </source>
</evidence>
<name>A0A1Y4I9T2_LACJH</name>
<sequence>MSENYETKLIGIQNGRNFRELGGYKTVSGQTIKYNKLLRTGNLADLSPSDLELLQKHGVKYDVDFRTEKEKNDHPDRVPEGAKYVFDPVFSDDLTNASKGIFALEENAEKDPEFGFKHMFFAYEDMINGQTAQKAYRKFFDLLLTNDKDKNALLFHCTAGKDRTGFGALLILSALGVPFTTIKYDYTLTNITTKSFVDAMLKQAAADGSSKRVLQSIKDIQSVYPEYLDHAVHVLNQQYGGINEYLRSTMKLSSSDIMDLRRIYLED</sequence>
<gene>
    <name evidence="2" type="ORF">A3P64_03125</name>
    <name evidence="3" type="ORF">A3Q24_06190</name>
    <name evidence="1" type="ORF">K8V69_07375</name>
</gene>
<evidence type="ECO:0000313" key="3">
    <source>
        <dbReference type="EMBL" id="PAB55014.1"/>
    </source>
</evidence>
<protein>
    <submittedName>
        <fullName evidence="3">Protein-tyrosine-phosphatase</fullName>
    </submittedName>
    <submittedName>
        <fullName evidence="1">Tyrosine-protein phosphatase</fullName>
    </submittedName>
</protein>
<reference evidence="1" key="3">
    <citation type="submission" date="2021-09" db="EMBL/GenBank/DDBJ databases">
        <authorList>
            <person name="Gilroy R."/>
        </authorList>
    </citation>
    <scope>NUCLEOTIDE SEQUENCE</scope>
    <source>
        <strain evidence="1">CHK192-2623</strain>
    </source>
</reference>
<dbReference type="AlphaFoldDB" id="A0A1Y4I9T2"/>
<dbReference type="Pfam" id="PF13350">
    <property type="entry name" value="Y_phosphatase3"/>
    <property type="match status" value="1"/>
</dbReference>
<accession>A0A1Y4I9T2</accession>
<dbReference type="Gene3D" id="3.90.190.10">
    <property type="entry name" value="Protein tyrosine phosphatase superfamily"/>
    <property type="match status" value="1"/>
</dbReference>
<dbReference type="InterPro" id="IPR026893">
    <property type="entry name" value="Tyr/Ser_Pase_IphP-type"/>
</dbReference>
<evidence type="ECO:0000313" key="1">
    <source>
        <dbReference type="EMBL" id="HJE49979.1"/>
    </source>
</evidence>
<dbReference type="InterPro" id="IPR016130">
    <property type="entry name" value="Tyr_Pase_AS"/>
</dbReference>
<organism evidence="3 4">
    <name type="scientific">Lactobacillus johnsonii</name>
    <dbReference type="NCBI Taxonomy" id="33959"/>
    <lineage>
        <taxon>Bacteria</taxon>
        <taxon>Bacillati</taxon>
        <taxon>Bacillota</taxon>
        <taxon>Bacilli</taxon>
        <taxon>Lactobacillales</taxon>
        <taxon>Lactobacillaceae</taxon>
        <taxon>Lactobacillus</taxon>
    </lineage>
</organism>